<evidence type="ECO:0000313" key="2">
    <source>
        <dbReference type="EMBL" id="WWX22563.1"/>
    </source>
</evidence>
<organism evidence="2 3">
    <name type="scientific">Pseudodesulfovibrio methanolicus</name>
    <dbReference type="NCBI Taxonomy" id="3126690"/>
    <lineage>
        <taxon>Bacteria</taxon>
        <taxon>Pseudomonadati</taxon>
        <taxon>Thermodesulfobacteriota</taxon>
        <taxon>Desulfovibrionia</taxon>
        <taxon>Desulfovibrionales</taxon>
        <taxon>Desulfovibrionaceae</taxon>
    </lineage>
</organism>
<sequence length="113" mass="12528">MKSKLSATAYSRYGREAAILLGQLIRAGRKERGWTAGELADRAGISRRTLQRIEKGDPGCQIGGVFEAAALVGVPLFEAEPSALTRQVRQMEDKLRLLPRSVRVKTREVDDDF</sequence>
<dbReference type="CDD" id="cd00093">
    <property type="entry name" value="HTH_XRE"/>
    <property type="match status" value="1"/>
</dbReference>
<dbReference type="InterPro" id="IPR010982">
    <property type="entry name" value="Lambda_DNA-bd_dom_sf"/>
</dbReference>
<evidence type="ECO:0000313" key="3">
    <source>
        <dbReference type="Proteomes" id="UP001385389"/>
    </source>
</evidence>
<reference evidence="2 3" key="1">
    <citation type="submission" date="2024-03" db="EMBL/GenBank/DDBJ databases">
        <title>Phenotype and Genome Characterization of a Sulfate-Reducing Bacterium Pseudodesulfovibrio sp. strain 5S69, isolated from Petroleum Reservoir in Tatarstan (Russia).</title>
        <authorList>
            <person name="Bidzhieva S.K."/>
            <person name="Kadnikov V."/>
            <person name="Tourova T.P."/>
            <person name="Samigullina S.R."/>
            <person name="Sokolova D.S."/>
            <person name="Poltaraus A.B."/>
            <person name="Avtukh A.N."/>
            <person name="Tereshina V.M."/>
            <person name="Mardanov A.V."/>
            <person name="Nazina T.N."/>
        </authorList>
    </citation>
    <scope>NUCLEOTIDE SEQUENCE [LARGE SCALE GENOMIC DNA]</scope>
    <source>
        <strain evidence="2 3">5S69</strain>
    </source>
</reference>
<dbReference type="Proteomes" id="UP001385389">
    <property type="component" value="Chromosome"/>
</dbReference>
<accession>A0ABZ2J1E3</accession>
<name>A0ABZ2J1E3_9BACT</name>
<dbReference type="PROSITE" id="PS50943">
    <property type="entry name" value="HTH_CROC1"/>
    <property type="match status" value="1"/>
</dbReference>
<dbReference type="InterPro" id="IPR001387">
    <property type="entry name" value="Cro/C1-type_HTH"/>
</dbReference>
<proteinExistence type="predicted"/>
<dbReference type="SMART" id="SM00530">
    <property type="entry name" value="HTH_XRE"/>
    <property type="match status" value="1"/>
</dbReference>
<gene>
    <name evidence="2" type="ORF">V8V93_19280</name>
</gene>
<evidence type="ECO:0000259" key="1">
    <source>
        <dbReference type="PROSITE" id="PS50943"/>
    </source>
</evidence>
<dbReference type="RefSeq" id="WP_338668259.1">
    <property type="nucleotide sequence ID" value="NZ_CP146609.1"/>
</dbReference>
<feature type="domain" description="HTH cro/C1-type" evidence="1">
    <location>
        <begin position="25"/>
        <end position="56"/>
    </location>
</feature>
<dbReference type="EMBL" id="CP146609">
    <property type="protein sequence ID" value="WWX22563.1"/>
    <property type="molecule type" value="Genomic_DNA"/>
</dbReference>
<dbReference type="Pfam" id="PF01381">
    <property type="entry name" value="HTH_3"/>
    <property type="match status" value="1"/>
</dbReference>
<dbReference type="SUPFAM" id="SSF47413">
    <property type="entry name" value="lambda repressor-like DNA-binding domains"/>
    <property type="match status" value="1"/>
</dbReference>
<protein>
    <submittedName>
        <fullName evidence="2">Helix-turn-helix domain-containing protein</fullName>
    </submittedName>
</protein>
<dbReference type="Gene3D" id="1.10.260.40">
    <property type="entry name" value="lambda repressor-like DNA-binding domains"/>
    <property type="match status" value="1"/>
</dbReference>
<keyword evidence="3" id="KW-1185">Reference proteome</keyword>